<feature type="region of interest" description="Disordered" evidence="1">
    <location>
        <begin position="162"/>
        <end position="199"/>
    </location>
</feature>
<dbReference type="AlphaFoldDB" id="A0A8J9VFQ4"/>
<evidence type="ECO:0008006" key="4">
    <source>
        <dbReference type="Google" id="ProtNLM"/>
    </source>
</evidence>
<name>A0A8J9VFQ4_9NEOP</name>
<protein>
    <recommendedName>
        <fullName evidence="4">HTH psq-type domain-containing protein</fullName>
    </recommendedName>
</protein>
<feature type="non-terminal residue" evidence="2">
    <location>
        <position position="199"/>
    </location>
</feature>
<keyword evidence="3" id="KW-1185">Reference proteome</keyword>
<proteinExistence type="predicted"/>
<sequence length="199" mass="23360">MRNYKRKTERGTTSKEVYESAGAEVLQNKMSIRSASEMFNLCPMSLSRYVRKNKNNESCLLGYVKPRLIFSQETEHELASYLLKRSEIYFGLLPIEVRKLAYQCAVKLNLKNIPPSWLKNNTNSALTIYNHYTWEFMVLLKTTLIEHRQPGCIILEKQEARKQSIRTRRKRKSAVLTDTPEKDSLKKSMKKNWPRPKNV</sequence>
<accession>A0A8J9VFQ4</accession>
<evidence type="ECO:0000256" key="1">
    <source>
        <dbReference type="SAM" id="MobiDB-lite"/>
    </source>
</evidence>
<feature type="compositionally biased region" description="Basic residues" evidence="1">
    <location>
        <begin position="163"/>
        <end position="173"/>
    </location>
</feature>
<organism evidence="2 3">
    <name type="scientific">Brenthis ino</name>
    <name type="common">lesser marbled fritillary</name>
    <dbReference type="NCBI Taxonomy" id="405034"/>
    <lineage>
        <taxon>Eukaryota</taxon>
        <taxon>Metazoa</taxon>
        <taxon>Ecdysozoa</taxon>
        <taxon>Arthropoda</taxon>
        <taxon>Hexapoda</taxon>
        <taxon>Insecta</taxon>
        <taxon>Pterygota</taxon>
        <taxon>Neoptera</taxon>
        <taxon>Endopterygota</taxon>
        <taxon>Lepidoptera</taxon>
        <taxon>Glossata</taxon>
        <taxon>Ditrysia</taxon>
        <taxon>Papilionoidea</taxon>
        <taxon>Nymphalidae</taxon>
        <taxon>Heliconiinae</taxon>
        <taxon>Argynnini</taxon>
        <taxon>Brenthis</taxon>
    </lineage>
</organism>
<dbReference type="Proteomes" id="UP000838878">
    <property type="component" value="Chromosome 5"/>
</dbReference>
<feature type="compositionally biased region" description="Basic residues" evidence="1">
    <location>
        <begin position="187"/>
        <end position="199"/>
    </location>
</feature>
<gene>
    <name evidence="2" type="ORF">BINO364_LOCUS11127</name>
</gene>
<dbReference type="OrthoDB" id="4327074at2759"/>
<dbReference type="EMBL" id="OV170225">
    <property type="protein sequence ID" value="CAH0725555.1"/>
    <property type="molecule type" value="Genomic_DNA"/>
</dbReference>
<evidence type="ECO:0000313" key="2">
    <source>
        <dbReference type="EMBL" id="CAH0725555.1"/>
    </source>
</evidence>
<evidence type="ECO:0000313" key="3">
    <source>
        <dbReference type="Proteomes" id="UP000838878"/>
    </source>
</evidence>
<reference evidence="2" key="1">
    <citation type="submission" date="2021-12" db="EMBL/GenBank/DDBJ databases">
        <authorList>
            <person name="Martin H S."/>
        </authorList>
    </citation>
    <scope>NUCLEOTIDE SEQUENCE</scope>
</reference>